<dbReference type="AlphaFoldDB" id="A0A1I4W5A1"/>
<dbReference type="InterPro" id="IPR021558">
    <property type="entry name" value="MazE-like"/>
</dbReference>
<dbReference type="OrthoDB" id="3734119at2"/>
<organism evidence="1 2">
    <name type="scientific">Pleomorphomonas diazotrophica</name>
    <dbReference type="NCBI Taxonomy" id="1166257"/>
    <lineage>
        <taxon>Bacteria</taxon>
        <taxon>Pseudomonadati</taxon>
        <taxon>Pseudomonadota</taxon>
        <taxon>Alphaproteobacteria</taxon>
        <taxon>Hyphomicrobiales</taxon>
        <taxon>Pleomorphomonadaceae</taxon>
        <taxon>Pleomorphomonas</taxon>
    </lineage>
</organism>
<keyword evidence="2" id="KW-1185">Reference proteome</keyword>
<proteinExistence type="predicted"/>
<reference evidence="1 2" key="1">
    <citation type="submission" date="2017-12" db="EMBL/GenBank/DDBJ databases">
        <title>Anaerobic carbon monoxide metabolism by Pleomorphomonas carboxyditropha sp. nov., a new mesophilic hydrogenogenic carboxidotroph.</title>
        <authorList>
            <person name="Esquivel-Elizondo S."/>
            <person name="Krajmalnik-Brown R."/>
        </authorList>
    </citation>
    <scope>NUCLEOTIDE SEQUENCE [LARGE SCALE GENOMIC DNA]</scope>
    <source>
        <strain evidence="1 2">R5-392</strain>
    </source>
</reference>
<sequence length="76" mass="8759">MPRTTNEPVPAPKRMANYRQRMRAAGLRPVQIWVPDTRSPDFAEICRRQARAVAASDPAGDDVMRFIEDVYEWPET</sequence>
<name>A0A1I4W5A1_9HYPH</name>
<gene>
    <name evidence="1" type="ORF">CXZ10_17205</name>
</gene>
<dbReference type="Pfam" id="PF11455">
    <property type="entry name" value="MazE-like"/>
    <property type="match status" value="1"/>
</dbReference>
<protein>
    <submittedName>
        <fullName evidence="1">DUF3018 domain-containing protein</fullName>
    </submittedName>
</protein>
<dbReference type="EMBL" id="PJNW01000015">
    <property type="protein sequence ID" value="PKR87864.1"/>
    <property type="molecule type" value="Genomic_DNA"/>
</dbReference>
<dbReference type="Proteomes" id="UP000233491">
    <property type="component" value="Unassembled WGS sequence"/>
</dbReference>
<accession>A0A1I4W5A1</accession>
<evidence type="ECO:0000313" key="2">
    <source>
        <dbReference type="Proteomes" id="UP000233491"/>
    </source>
</evidence>
<comment type="caution">
    <text evidence="1">The sequence shown here is derived from an EMBL/GenBank/DDBJ whole genome shotgun (WGS) entry which is preliminary data.</text>
</comment>
<evidence type="ECO:0000313" key="1">
    <source>
        <dbReference type="EMBL" id="PKR87864.1"/>
    </source>
</evidence>